<organism evidence="2 3">
    <name type="scientific">Niastella koreensis (strain DSM 17620 / KACC 11465 / NBRC 106392 / GR20-10)</name>
    <dbReference type="NCBI Taxonomy" id="700598"/>
    <lineage>
        <taxon>Bacteria</taxon>
        <taxon>Pseudomonadati</taxon>
        <taxon>Bacteroidota</taxon>
        <taxon>Chitinophagia</taxon>
        <taxon>Chitinophagales</taxon>
        <taxon>Chitinophagaceae</taxon>
        <taxon>Niastella</taxon>
    </lineage>
</organism>
<protein>
    <recommendedName>
        <fullName evidence="1">Toxin SymE-like domain-containing protein</fullName>
    </recommendedName>
</protein>
<evidence type="ECO:0000313" key="2">
    <source>
        <dbReference type="EMBL" id="AEW02355.1"/>
    </source>
</evidence>
<feature type="domain" description="Toxin SymE-like" evidence="1">
    <location>
        <begin position="227"/>
        <end position="272"/>
    </location>
</feature>
<dbReference type="GO" id="GO:0005737">
    <property type="term" value="C:cytoplasm"/>
    <property type="evidence" value="ECO:0007669"/>
    <property type="project" value="InterPro"/>
</dbReference>
<dbReference type="AlphaFoldDB" id="G8T8Z8"/>
<proteinExistence type="predicted"/>
<name>G8T8Z8_NIAKG</name>
<dbReference type="KEGG" id="nko:Niako_6130"/>
<dbReference type="GO" id="GO:0016788">
    <property type="term" value="F:hydrolase activity, acting on ester bonds"/>
    <property type="evidence" value="ECO:0007669"/>
    <property type="project" value="InterPro"/>
</dbReference>
<dbReference type="RefSeq" id="WP_014222265.1">
    <property type="nucleotide sequence ID" value="NC_016609.1"/>
</dbReference>
<evidence type="ECO:0000313" key="3">
    <source>
        <dbReference type="Proteomes" id="UP000005438"/>
    </source>
</evidence>
<dbReference type="Pfam" id="PF08845">
    <property type="entry name" value="SymE_toxin"/>
    <property type="match status" value="1"/>
</dbReference>
<dbReference type="Proteomes" id="UP000005438">
    <property type="component" value="Chromosome"/>
</dbReference>
<accession>G8T8Z8</accession>
<dbReference type="InterPro" id="IPR014944">
    <property type="entry name" value="Toxin_SymE-like"/>
</dbReference>
<dbReference type="GO" id="GO:0016070">
    <property type="term" value="P:RNA metabolic process"/>
    <property type="evidence" value="ECO:0007669"/>
    <property type="project" value="InterPro"/>
</dbReference>
<dbReference type="GO" id="GO:0003723">
    <property type="term" value="F:RNA binding"/>
    <property type="evidence" value="ECO:0007669"/>
    <property type="project" value="InterPro"/>
</dbReference>
<dbReference type="OrthoDB" id="675523at2"/>
<dbReference type="STRING" id="700598.Niako_6130"/>
<dbReference type="HOGENOM" id="CLU_949382_0_0_10"/>
<sequence length="293" mass="33566">MQEHVEQFTTKEELFKHVDKILQENGTYRIDYAEDRATLYYSYPEPERLYTVLKGDDKDSLLFYIPTHGGNIPVQLDKGDTLIFESEEEDDGKVWFSYPKRLIGREAEDMEDAIGYTEFSSLLEMDACGLIENNNSIAPSEPIQIAPCKPVIKKTVPRIRTSKKCDTITKVPDLYVDYKMDGAEERSIKRAKKLFEKMEDALGDVTNISQYMNKYDETCIRTLKVSEVHYLTSRHNYKSAASIRLSGKWLEKVGFQIGDSIQIVAINGMLLIVPVALPFAPHELDPENSWPAY</sequence>
<evidence type="ECO:0000259" key="1">
    <source>
        <dbReference type="Pfam" id="PF08845"/>
    </source>
</evidence>
<reference evidence="2 3" key="1">
    <citation type="submission" date="2011-12" db="EMBL/GenBank/DDBJ databases">
        <title>The complete genome of Niastella koreensis GR20-10.</title>
        <authorList>
            <consortium name="US DOE Joint Genome Institute (JGI-PGF)"/>
            <person name="Lucas S."/>
            <person name="Han J."/>
            <person name="Lapidus A."/>
            <person name="Bruce D."/>
            <person name="Goodwin L."/>
            <person name="Pitluck S."/>
            <person name="Peters L."/>
            <person name="Kyrpides N."/>
            <person name="Mavromatis K."/>
            <person name="Ivanova N."/>
            <person name="Mikhailova N."/>
            <person name="Davenport K."/>
            <person name="Saunders E."/>
            <person name="Detter J.C."/>
            <person name="Tapia R."/>
            <person name="Han C."/>
            <person name="Land M."/>
            <person name="Hauser L."/>
            <person name="Markowitz V."/>
            <person name="Cheng J.-F."/>
            <person name="Hugenholtz P."/>
            <person name="Woyke T."/>
            <person name="Wu D."/>
            <person name="Tindall B."/>
            <person name="Pomrenke H."/>
            <person name="Brambilla E."/>
            <person name="Klenk H.-P."/>
            <person name="Eisen J.A."/>
        </authorList>
    </citation>
    <scope>NUCLEOTIDE SEQUENCE [LARGE SCALE GENOMIC DNA]</scope>
    <source>
        <strain evidence="3">DSM 17620 / KACC 11465 / NBRC 106392 / GR20-10</strain>
    </source>
</reference>
<dbReference type="EMBL" id="CP003178">
    <property type="protein sequence ID" value="AEW02355.1"/>
    <property type="molecule type" value="Genomic_DNA"/>
</dbReference>
<gene>
    <name evidence="2" type="ordered locus">Niako_6130</name>
</gene>